<comment type="caution">
    <text evidence="1">The sequence shown here is derived from an EMBL/GenBank/DDBJ whole genome shotgun (WGS) entry which is preliminary data.</text>
</comment>
<protein>
    <submittedName>
        <fullName evidence="1">Uncharacterized protein</fullName>
    </submittedName>
</protein>
<dbReference type="EMBL" id="BPLR01015750">
    <property type="protein sequence ID" value="GIY78372.1"/>
    <property type="molecule type" value="Genomic_DNA"/>
</dbReference>
<reference evidence="1 2" key="1">
    <citation type="submission" date="2021-06" db="EMBL/GenBank/DDBJ databases">
        <title>Caerostris extrusa draft genome.</title>
        <authorList>
            <person name="Kono N."/>
            <person name="Arakawa K."/>
        </authorList>
    </citation>
    <scope>NUCLEOTIDE SEQUENCE [LARGE SCALE GENOMIC DNA]</scope>
</reference>
<keyword evidence="2" id="KW-1185">Reference proteome</keyword>
<sequence>MGCNTLYVFPITENFCSQPKASVVRTVLKRNILSSQCPRNQKWADGLGCWPMSCQKRHFCALLSSEFPQTSRTHIDFLFWNFCTRPKASVVRTVLKGNILSSQCARNQKCADGLSAGPCLAKKDIFVHC</sequence>
<accession>A0AAV4W6K9</accession>
<name>A0AAV4W6K9_CAEEX</name>
<dbReference type="AlphaFoldDB" id="A0AAV4W6K9"/>
<evidence type="ECO:0000313" key="1">
    <source>
        <dbReference type="EMBL" id="GIY78372.1"/>
    </source>
</evidence>
<organism evidence="1 2">
    <name type="scientific">Caerostris extrusa</name>
    <name type="common">Bark spider</name>
    <name type="synonym">Caerostris bankana</name>
    <dbReference type="NCBI Taxonomy" id="172846"/>
    <lineage>
        <taxon>Eukaryota</taxon>
        <taxon>Metazoa</taxon>
        <taxon>Ecdysozoa</taxon>
        <taxon>Arthropoda</taxon>
        <taxon>Chelicerata</taxon>
        <taxon>Arachnida</taxon>
        <taxon>Araneae</taxon>
        <taxon>Araneomorphae</taxon>
        <taxon>Entelegynae</taxon>
        <taxon>Araneoidea</taxon>
        <taxon>Araneidae</taxon>
        <taxon>Caerostris</taxon>
    </lineage>
</organism>
<dbReference type="Proteomes" id="UP001054945">
    <property type="component" value="Unassembled WGS sequence"/>
</dbReference>
<gene>
    <name evidence="1" type="ORF">CEXT_386481</name>
</gene>
<evidence type="ECO:0000313" key="2">
    <source>
        <dbReference type="Proteomes" id="UP001054945"/>
    </source>
</evidence>
<proteinExistence type="predicted"/>